<evidence type="ECO:0000256" key="11">
    <source>
        <dbReference type="ARBA" id="ARBA00023288"/>
    </source>
</evidence>
<keyword evidence="7" id="KW-0333">Golgi apparatus</keyword>
<keyword evidence="14" id="KW-0012">Acyltransferase</keyword>
<reference evidence="17" key="1">
    <citation type="submission" date="2019-12" db="EMBL/GenBank/DDBJ databases">
        <title>Genome sequencing and annotation of Brassica cretica.</title>
        <authorList>
            <person name="Studholme D.J."/>
            <person name="Sarris P.F."/>
        </authorList>
    </citation>
    <scope>NUCLEOTIDE SEQUENCE</scope>
    <source>
        <strain evidence="17">PFS-102/07</strain>
        <tissue evidence="17">Leaf</tissue>
    </source>
</reference>
<feature type="repeat" description="ANK" evidence="13">
    <location>
        <begin position="160"/>
        <end position="192"/>
    </location>
</feature>
<proteinExistence type="inferred from homology"/>
<feature type="transmembrane region" description="Helical" evidence="14">
    <location>
        <begin position="283"/>
        <end position="302"/>
    </location>
</feature>
<dbReference type="Pfam" id="PF01529">
    <property type="entry name" value="DHHC"/>
    <property type="match status" value="1"/>
</dbReference>
<evidence type="ECO:0000256" key="10">
    <source>
        <dbReference type="ARBA" id="ARBA00023139"/>
    </source>
</evidence>
<evidence type="ECO:0000256" key="4">
    <source>
        <dbReference type="ARBA" id="ARBA00022692"/>
    </source>
</evidence>
<evidence type="ECO:0000256" key="5">
    <source>
        <dbReference type="ARBA" id="ARBA00022737"/>
    </source>
</evidence>
<keyword evidence="4 14" id="KW-0812">Transmembrane</keyword>
<evidence type="ECO:0000256" key="8">
    <source>
        <dbReference type="ARBA" id="ARBA00023043"/>
    </source>
</evidence>
<evidence type="ECO:0000256" key="6">
    <source>
        <dbReference type="ARBA" id="ARBA00022989"/>
    </source>
</evidence>
<dbReference type="GO" id="GO:0000139">
    <property type="term" value="C:Golgi membrane"/>
    <property type="evidence" value="ECO:0007669"/>
    <property type="project" value="UniProtKB-SubCell"/>
</dbReference>
<dbReference type="PANTHER" id="PTHR24161:SF101">
    <property type="entry name" value="PROTEIN S-ACYLTRANSFERASE 23-RELATED"/>
    <property type="match status" value="1"/>
</dbReference>
<comment type="catalytic activity">
    <reaction evidence="12 14">
        <text>L-cysteinyl-[protein] + hexadecanoyl-CoA = S-hexadecanoyl-L-cysteinyl-[protein] + CoA</text>
        <dbReference type="Rhea" id="RHEA:36683"/>
        <dbReference type="Rhea" id="RHEA-COMP:10131"/>
        <dbReference type="Rhea" id="RHEA-COMP:11032"/>
        <dbReference type="ChEBI" id="CHEBI:29950"/>
        <dbReference type="ChEBI" id="CHEBI:57287"/>
        <dbReference type="ChEBI" id="CHEBI:57379"/>
        <dbReference type="ChEBI" id="CHEBI:74151"/>
        <dbReference type="EC" id="2.3.1.225"/>
    </reaction>
</comment>
<dbReference type="GO" id="GO:0019706">
    <property type="term" value="F:protein-cysteine S-palmitoyltransferase activity"/>
    <property type="evidence" value="ECO:0007669"/>
    <property type="project" value="UniProtKB-EC"/>
</dbReference>
<comment type="caution">
    <text evidence="17">The sequence shown here is derived from an EMBL/GenBank/DDBJ whole genome shotgun (WGS) entry which is preliminary data.</text>
</comment>
<gene>
    <name evidence="17" type="ORF">F2Q70_00000855</name>
</gene>
<keyword evidence="8 13" id="KW-0040">ANK repeat</keyword>
<dbReference type="PANTHER" id="PTHR24161">
    <property type="entry name" value="ANK_REP_REGION DOMAIN-CONTAINING PROTEIN-RELATED"/>
    <property type="match status" value="1"/>
</dbReference>
<sequence length="637" mass="71041">MMDSSSEIEVVPLDSNNTPHNPTESPAITDVFSASAYGDLNRLKRFVELNGSSVSLPDPNGYYALQWAALNNSLHVAQYIIEHGGDVNAADNVQQTPLHWAAVKGSVEVADLLLQRGARIEAADVNGYRAVHVASQYGQTAFLNHLIVEYAADYNALDNGGRSPLHWAAYNGFTETVRLLLFRDACQNRQDNTGKSLSLRCCTPLHWAVIKENAEACTLLVHAGTKEELILEDNTGATPLKLASDKGHRQLTLFLSKAMQTRSNSFVNKIFCGKLGETSYAPLLFGLIVTEMVLFFTSIVAASNLPKITAMAGLWAWFGLSCGVCSLIAFRRCSRIRFFFFFDQFQSKAMQTRSNSFVNKIFCGKLGETSYAPLLFGLIVTEMVLFFTSIVAASNLPKITAMAGLWAWFGLSCGVCSLIAFRRCSSKDPGYVKRSNEVDSDHTANDPLIDNNFNSPSWKGNWSQLCPTCKVIRPVRSKHCPTCKRCVEQFDHHCPWISNCVGKKNKRDFLVFVIMGALTSFVGGSTAVQRIWRNNPHIHPSDSLIHHVLIEHPGAAVFLFFDLLIFIATMTLTISQAYMIARNITTNELWNRRRFSYLRGADGRFYNPYNHGWRRNCSDFLVNGYTRDDEVVPSSIL</sequence>
<dbReference type="EMBL" id="QGKY02001015">
    <property type="protein sequence ID" value="KAF2575874.1"/>
    <property type="molecule type" value="Genomic_DNA"/>
</dbReference>
<feature type="transmembrane region" description="Helical" evidence="14">
    <location>
        <begin position="374"/>
        <end position="393"/>
    </location>
</feature>
<feature type="region of interest" description="Disordered" evidence="15">
    <location>
        <begin position="1"/>
        <end position="24"/>
    </location>
</feature>
<feature type="transmembrane region" description="Helical" evidence="14">
    <location>
        <begin position="509"/>
        <end position="532"/>
    </location>
</feature>
<dbReference type="EC" id="2.3.1.225" evidence="14"/>
<comment type="domain">
    <text evidence="14">The DHHC domain is required for palmitoyltransferase activity.</text>
</comment>
<feature type="transmembrane region" description="Helical" evidence="14">
    <location>
        <begin position="399"/>
        <end position="421"/>
    </location>
</feature>
<evidence type="ECO:0000256" key="9">
    <source>
        <dbReference type="ARBA" id="ARBA00023136"/>
    </source>
</evidence>
<dbReference type="Pfam" id="PF13637">
    <property type="entry name" value="Ank_4"/>
    <property type="match status" value="1"/>
</dbReference>
<comment type="subcellular location">
    <subcellularLocation>
        <location evidence="1">Golgi apparatus membrane</location>
        <topology evidence="1">Multi-pass membrane protein</topology>
    </subcellularLocation>
</comment>
<comment type="similarity">
    <text evidence="2 14">Belongs to the DHHC palmitoyltransferase family.</text>
</comment>
<keyword evidence="10" id="KW-0564">Palmitate</keyword>
<feature type="domain" description="Palmitoyltransferase DHHC" evidence="16">
    <location>
        <begin position="463"/>
        <end position="592"/>
    </location>
</feature>
<evidence type="ECO:0000256" key="14">
    <source>
        <dbReference type="RuleBase" id="RU079119"/>
    </source>
</evidence>
<evidence type="ECO:0000256" key="3">
    <source>
        <dbReference type="ARBA" id="ARBA00022679"/>
    </source>
</evidence>
<feature type="repeat" description="ANK" evidence="13">
    <location>
        <begin position="60"/>
        <end position="92"/>
    </location>
</feature>
<keyword evidence="9 14" id="KW-0472">Membrane</keyword>
<evidence type="ECO:0000259" key="16">
    <source>
        <dbReference type="Pfam" id="PF01529"/>
    </source>
</evidence>
<dbReference type="PROSITE" id="PS50216">
    <property type="entry name" value="DHHC"/>
    <property type="match status" value="1"/>
</dbReference>
<dbReference type="Pfam" id="PF12796">
    <property type="entry name" value="Ank_2"/>
    <property type="match status" value="1"/>
</dbReference>
<dbReference type="PROSITE" id="PS50297">
    <property type="entry name" value="ANK_REP_REGION"/>
    <property type="match status" value="3"/>
</dbReference>
<evidence type="ECO:0000256" key="15">
    <source>
        <dbReference type="SAM" id="MobiDB-lite"/>
    </source>
</evidence>
<keyword evidence="11" id="KW-0449">Lipoprotein</keyword>
<evidence type="ECO:0000256" key="12">
    <source>
        <dbReference type="ARBA" id="ARBA00048048"/>
    </source>
</evidence>
<evidence type="ECO:0000256" key="7">
    <source>
        <dbReference type="ARBA" id="ARBA00023034"/>
    </source>
</evidence>
<feature type="transmembrane region" description="Helical" evidence="14">
    <location>
        <begin position="552"/>
        <end position="574"/>
    </location>
</feature>
<keyword evidence="5" id="KW-0677">Repeat</keyword>
<dbReference type="AlphaFoldDB" id="A0A8S9J1C6"/>
<evidence type="ECO:0000313" key="17">
    <source>
        <dbReference type="EMBL" id="KAF2575874.1"/>
    </source>
</evidence>
<dbReference type="InterPro" id="IPR002110">
    <property type="entry name" value="Ankyrin_rpt"/>
</dbReference>
<dbReference type="Pfam" id="PF00023">
    <property type="entry name" value="Ank"/>
    <property type="match status" value="1"/>
</dbReference>
<dbReference type="InterPro" id="IPR036770">
    <property type="entry name" value="Ankyrin_rpt-contain_sf"/>
</dbReference>
<protein>
    <recommendedName>
        <fullName evidence="14">S-acyltransferase</fullName>
        <ecNumber evidence="14">2.3.1.225</ecNumber>
    </recommendedName>
    <alternativeName>
        <fullName evidence="14">Palmitoyltransferase</fullName>
    </alternativeName>
</protein>
<feature type="transmembrane region" description="Helical" evidence="14">
    <location>
        <begin position="308"/>
        <end position="330"/>
    </location>
</feature>
<dbReference type="PROSITE" id="PS50088">
    <property type="entry name" value="ANK_REPEAT"/>
    <property type="match status" value="4"/>
</dbReference>
<keyword evidence="3 14" id="KW-0808">Transferase</keyword>
<evidence type="ECO:0000256" key="13">
    <source>
        <dbReference type="PROSITE-ProRule" id="PRU00023"/>
    </source>
</evidence>
<name>A0A8S9J1C6_BRACR</name>
<evidence type="ECO:0000256" key="1">
    <source>
        <dbReference type="ARBA" id="ARBA00004653"/>
    </source>
</evidence>
<feature type="compositionally biased region" description="Polar residues" evidence="15">
    <location>
        <begin position="14"/>
        <end position="24"/>
    </location>
</feature>
<evidence type="ECO:0000256" key="2">
    <source>
        <dbReference type="ARBA" id="ARBA00008574"/>
    </source>
</evidence>
<organism evidence="17">
    <name type="scientific">Brassica cretica</name>
    <name type="common">Mustard</name>
    <dbReference type="NCBI Taxonomy" id="69181"/>
    <lineage>
        <taxon>Eukaryota</taxon>
        <taxon>Viridiplantae</taxon>
        <taxon>Streptophyta</taxon>
        <taxon>Embryophyta</taxon>
        <taxon>Tracheophyta</taxon>
        <taxon>Spermatophyta</taxon>
        <taxon>Magnoliopsida</taxon>
        <taxon>eudicotyledons</taxon>
        <taxon>Gunneridae</taxon>
        <taxon>Pentapetalae</taxon>
        <taxon>rosids</taxon>
        <taxon>malvids</taxon>
        <taxon>Brassicales</taxon>
        <taxon>Brassicaceae</taxon>
        <taxon>Brassiceae</taxon>
        <taxon>Brassica</taxon>
    </lineage>
</organism>
<keyword evidence="6 14" id="KW-1133">Transmembrane helix</keyword>
<dbReference type="SMART" id="SM00248">
    <property type="entry name" value="ANK"/>
    <property type="match status" value="6"/>
</dbReference>
<dbReference type="SUPFAM" id="SSF48403">
    <property type="entry name" value="Ankyrin repeat"/>
    <property type="match status" value="1"/>
</dbReference>
<dbReference type="Gene3D" id="1.25.40.20">
    <property type="entry name" value="Ankyrin repeat-containing domain"/>
    <property type="match status" value="2"/>
</dbReference>
<accession>A0A8S9J1C6</accession>
<feature type="repeat" description="ANK" evidence="13">
    <location>
        <begin position="126"/>
        <end position="159"/>
    </location>
</feature>
<dbReference type="InterPro" id="IPR001594">
    <property type="entry name" value="Palmitoyltrfase_DHHC"/>
</dbReference>
<dbReference type="FunFam" id="1.25.40.20:FF:000300">
    <property type="entry name" value="S-acyltransferase"/>
    <property type="match status" value="1"/>
</dbReference>
<feature type="repeat" description="ANK" evidence="13">
    <location>
        <begin position="93"/>
        <end position="125"/>
    </location>
</feature>